<dbReference type="STRING" id="410332.SAMN04488550_3820"/>
<dbReference type="Proteomes" id="UP000035009">
    <property type="component" value="Unassembled WGS sequence"/>
</dbReference>
<evidence type="ECO:0000256" key="3">
    <source>
        <dbReference type="SAM" id="MobiDB-lite"/>
    </source>
</evidence>
<dbReference type="PANTHER" id="PTHR37042">
    <property type="entry name" value="OUTER MEMBRANE PROTEIN RV1973"/>
    <property type="match status" value="1"/>
</dbReference>
<organism evidence="4 5">
    <name type="scientific">Gordonia malaquae NBRC 108250</name>
    <dbReference type="NCBI Taxonomy" id="1223542"/>
    <lineage>
        <taxon>Bacteria</taxon>
        <taxon>Bacillati</taxon>
        <taxon>Actinomycetota</taxon>
        <taxon>Actinomycetes</taxon>
        <taxon>Mycobacteriales</taxon>
        <taxon>Gordoniaceae</taxon>
        <taxon>Gordonia</taxon>
    </lineage>
</organism>
<dbReference type="AlphaFoldDB" id="M3VAS6"/>
<evidence type="ECO:0000256" key="1">
    <source>
        <dbReference type="ARBA" id="ARBA00004370"/>
    </source>
</evidence>
<dbReference type="GO" id="GO:0016020">
    <property type="term" value="C:membrane"/>
    <property type="evidence" value="ECO:0007669"/>
    <property type="project" value="UniProtKB-SubCell"/>
</dbReference>
<keyword evidence="2" id="KW-0472">Membrane</keyword>
<comment type="caution">
    <text evidence="4">The sequence shown here is derived from an EMBL/GenBank/DDBJ whole genome shotgun (WGS) entry which is preliminary data.</text>
</comment>
<dbReference type="eggNOG" id="COG3184">
    <property type="taxonomic scope" value="Bacteria"/>
</dbReference>
<accession>M3VAS6</accession>
<evidence type="ECO:0000313" key="5">
    <source>
        <dbReference type="Proteomes" id="UP000035009"/>
    </source>
</evidence>
<protein>
    <recommendedName>
        <fullName evidence="6">Mce-associated membrane protein</fullName>
    </recommendedName>
</protein>
<gene>
    <name evidence="4" type="ORF">GM1_007_00770</name>
</gene>
<evidence type="ECO:0000256" key="2">
    <source>
        <dbReference type="ARBA" id="ARBA00023136"/>
    </source>
</evidence>
<reference evidence="4 5" key="1">
    <citation type="submission" date="2013-02" db="EMBL/GenBank/DDBJ databases">
        <title>Whole genome shotgun sequence of Gordonia malaquae NBRC 108250.</title>
        <authorList>
            <person name="Yoshida I."/>
            <person name="Hosoyama A."/>
            <person name="Tsuchikane K."/>
            <person name="Ando Y."/>
            <person name="Baba S."/>
            <person name="Ohji S."/>
            <person name="Hamada M."/>
            <person name="Tamura T."/>
            <person name="Yamazoe A."/>
            <person name="Yamazaki S."/>
            <person name="Fujita N."/>
        </authorList>
    </citation>
    <scope>NUCLEOTIDE SEQUENCE [LARGE SCALE GENOMIC DNA]</scope>
    <source>
        <strain evidence="4 5">NBRC 108250</strain>
    </source>
</reference>
<evidence type="ECO:0008006" key="6">
    <source>
        <dbReference type="Google" id="ProtNLM"/>
    </source>
</evidence>
<dbReference type="RefSeq" id="WP_008377433.1">
    <property type="nucleotide sequence ID" value="NZ_BAOP01000007.1"/>
</dbReference>
<feature type="region of interest" description="Disordered" evidence="3">
    <location>
        <begin position="165"/>
        <end position="198"/>
    </location>
</feature>
<comment type="subcellular location">
    <subcellularLocation>
        <location evidence="1">Membrane</location>
    </subcellularLocation>
</comment>
<name>M3VAS6_GORML</name>
<dbReference type="PANTHER" id="PTHR37042:SF4">
    <property type="entry name" value="OUTER MEMBRANE PROTEIN RV1973"/>
    <property type="match status" value="1"/>
</dbReference>
<dbReference type="OrthoDB" id="5196392at2"/>
<sequence length="198" mass="21352">MSKSKMFIIGGVVLTLIFVASAVFTGVRYWSLNAEEKARETALSAATEYSVTMFSWDSKTVSGNINEAMGFMTGTAKDEYQKQVVENDIATTVKAQKIVTTVTVQGAAVMTNTRDTAKVLVFINQSSTRNTVEDVQIDPSRIVYDMVRRDGKWLITSMDILSDDSLSSRVQKTDEPPSGAVPIPSAAPSAPASPAPTS</sequence>
<feature type="compositionally biased region" description="Low complexity" evidence="3">
    <location>
        <begin position="176"/>
        <end position="190"/>
    </location>
</feature>
<keyword evidence="5" id="KW-1185">Reference proteome</keyword>
<evidence type="ECO:0000313" key="4">
    <source>
        <dbReference type="EMBL" id="GAC79118.1"/>
    </source>
</evidence>
<proteinExistence type="predicted"/>
<dbReference type="EMBL" id="BAOP01000007">
    <property type="protein sequence ID" value="GAC79118.1"/>
    <property type="molecule type" value="Genomic_DNA"/>
</dbReference>